<dbReference type="eggNOG" id="KOG0166">
    <property type="taxonomic scope" value="Eukaryota"/>
</dbReference>
<reference evidence="5 6" key="1">
    <citation type="journal article" date="2005" name="Nature">
        <title>The genome of the social amoeba Dictyostelium discoideum.</title>
        <authorList>
            <consortium name="The Dictyostelium discoideum Sequencing Consortium"/>
            <person name="Eichinger L."/>
            <person name="Pachebat J.A."/>
            <person name="Glockner G."/>
            <person name="Rajandream M.A."/>
            <person name="Sucgang R."/>
            <person name="Berriman M."/>
            <person name="Song J."/>
            <person name="Olsen R."/>
            <person name="Szafranski K."/>
            <person name="Xu Q."/>
            <person name="Tunggal B."/>
            <person name="Kummerfeld S."/>
            <person name="Madera M."/>
            <person name="Konfortov B.A."/>
            <person name="Rivero F."/>
            <person name="Bankier A.T."/>
            <person name="Lehmann R."/>
            <person name="Hamlin N."/>
            <person name="Davies R."/>
            <person name="Gaudet P."/>
            <person name="Fey P."/>
            <person name="Pilcher K."/>
            <person name="Chen G."/>
            <person name="Saunders D."/>
            <person name="Sodergren E."/>
            <person name="Davis P."/>
            <person name="Kerhornou A."/>
            <person name="Nie X."/>
            <person name="Hall N."/>
            <person name="Anjard C."/>
            <person name="Hemphill L."/>
            <person name="Bason N."/>
            <person name="Farbrother P."/>
            <person name="Desany B."/>
            <person name="Just E."/>
            <person name="Morio T."/>
            <person name="Rost R."/>
            <person name="Churcher C."/>
            <person name="Cooper J."/>
            <person name="Haydock S."/>
            <person name="van Driessche N."/>
            <person name="Cronin A."/>
            <person name="Goodhead I."/>
            <person name="Muzny D."/>
            <person name="Mourier T."/>
            <person name="Pain A."/>
            <person name="Lu M."/>
            <person name="Harper D."/>
            <person name="Lindsay R."/>
            <person name="Hauser H."/>
            <person name="James K."/>
            <person name="Quiles M."/>
            <person name="Madan Babu M."/>
            <person name="Saito T."/>
            <person name="Buchrieser C."/>
            <person name="Wardroper A."/>
            <person name="Felder M."/>
            <person name="Thangavelu M."/>
            <person name="Johnson D."/>
            <person name="Knights A."/>
            <person name="Loulseged H."/>
            <person name="Mungall K."/>
            <person name="Oliver K."/>
            <person name="Price C."/>
            <person name="Quail M.A."/>
            <person name="Urushihara H."/>
            <person name="Hernandez J."/>
            <person name="Rabbinowitsch E."/>
            <person name="Steffen D."/>
            <person name="Sanders M."/>
            <person name="Ma J."/>
            <person name="Kohara Y."/>
            <person name="Sharp S."/>
            <person name="Simmonds M."/>
            <person name="Spiegler S."/>
            <person name="Tivey A."/>
            <person name="Sugano S."/>
            <person name="White B."/>
            <person name="Walker D."/>
            <person name="Woodward J."/>
            <person name="Winckler T."/>
            <person name="Tanaka Y."/>
            <person name="Shaulsky G."/>
            <person name="Schleicher M."/>
            <person name="Weinstock G."/>
            <person name="Rosenthal A."/>
            <person name="Cox E.C."/>
            <person name="Chisholm R.L."/>
            <person name="Gibbs R."/>
            <person name="Loomis W.F."/>
            <person name="Platzer M."/>
            <person name="Kay R.R."/>
            <person name="Williams J."/>
            <person name="Dear P.H."/>
            <person name="Noegel A.A."/>
            <person name="Barrell B."/>
            <person name="Kuspa A."/>
        </authorList>
    </citation>
    <scope>NUCLEOTIDE SEQUENCE [LARGE SCALE GENOMIC DNA]</scope>
    <source>
        <strain evidence="5 6">AX4</strain>
    </source>
</reference>
<evidence type="ECO:0000256" key="3">
    <source>
        <dbReference type="ARBA" id="ARBA00022927"/>
    </source>
</evidence>
<dbReference type="EMBL" id="AAFI02000026">
    <property type="protein sequence ID" value="EAL67908.1"/>
    <property type="molecule type" value="Genomic_DNA"/>
</dbReference>
<evidence type="ECO:0000256" key="2">
    <source>
        <dbReference type="ARBA" id="ARBA00022448"/>
    </source>
</evidence>
<proteinExistence type="inferred from homology"/>
<dbReference type="GO" id="GO:0005634">
    <property type="term" value="C:nucleus"/>
    <property type="evidence" value="ECO:0000318"/>
    <property type="project" value="GO_Central"/>
</dbReference>
<dbReference type="STRING" id="44689.Q54XH0"/>
<evidence type="ECO:0000313" key="5">
    <source>
        <dbReference type="EMBL" id="EAL67908.1"/>
    </source>
</evidence>
<dbReference type="PaxDb" id="44689-DDB0215272"/>
<sequence length="614" mass="71445">MNNNRNSEYRKTTTTNEYKEKRKEKQDFIRQILKNQIIVEKRQKIQKQNEEHIQQLKDDITDNIKNELKKLHGQIKLQQQYFRKYSNYQKKQTLVSLRNLLSSNNLNIAIELLVNFNEQNNNNNNNNNDNKSSNNLFIDFLLKMLNDPMDDGNQLEAAWCITNIAGSEYTKSIINSTPFLINHLSSNNSTLQDQCAWALGNISLDSKEYRDLLIHQGILPPLVTLLSSRVPSLTITTCFTLSSLLIQPLPSPSILIKFFTNQNNNNNNSNILLQLNDQINFRNNRLNNKIKQPQQQEQEKQNENFIEIEILYHLLWLLNDFLVNISSIKPETIKFLTIDNSIFKTIMNFIIMNHIENPILLSPCIRILGWLVLEPILFTQVIQNENSNNNNNVIKEIISIIINNILLNEDINNHENNNNNNDFINQGLLNESMYLLSNLTAYSNQLNEINQIIIIENKFIDRFLSNTDQNENGILLREFIYLFSNLYFDKSSASMITKQPLLNSIIKNPFTLSIILNVIINYQQQNLLKPIQIINEENDGIDSDETFILIVCDFLNDYFQNLGNINHLNQLHINQISTIITNNQTLSSLSSTIQQPYNQLLFILTNLFNLKIIK</sequence>
<name>Q54XH0_DICDI</name>
<dbReference type="InterPro" id="IPR000225">
    <property type="entry name" value="Armadillo"/>
</dbReference>
<dbReference type="HOGENOM" id="CLU_445122_0_0_1"/>
<dbReference type="Reactome" id="R-DDI-909733">
    <property type="pathway name" value="Interferon alpha/beta signaling"/>
</dbReference>
<dbReference type="VEuPathDB" id="AmoebaDB:DDB_G0278973"/>
<evidence type="ECO:0000256" key="1">
    <source>
        <dbReference type="ARBA" id="ARBA00010394"/>
    </source>
</evidence>
<dbReference type="KEGG" id="ddi:DDB_G0278973"/>
<comment type="similarity">
    <text evidence="1">Belongs to the importin alpha family.</text>
</comment>
<dbReference type="Pfam" id="PF00514">
    <property type="entry name" value="Arm"/>
    <property type="match status" value="2"/>
</dbReference>
<feature type="region of interest" description="Disordered" evidence="4">
    <location>
        <begin position="1"/>
        <end position="22"/>
    </location>
</feature>
<dbReference type="Gene3D" id="1.25.10.10">
    <property type="entry name" value="Leucine-rich Repeat Variant"/>
    <property type="match status" value="1"/>
</dbReference>
<gene>
    <name evidence="5" type="ORF">DDB_G0278973</name>
</gene>
<keyword evidence="2" id="KW-0813">Transport</keyword>
<dbReference type="RefSeq" id="XP_641879.1">
    <property type="nucleotide sequence ID" value="XM_636787.1"/>
</dbReference>
<keyword evidence="6" id="KW-1185">Reference proteome</keyword>
<dbReference type="Proteomes" id="UP000002195">
    <property type="component" value="Unassembled WGS sequence"/>
</dbReference>
<comment type="caution">
    <text evidence="5">The sequence shown here is derived from an EMBL/GenBank/DDBJ whole genome shotgun (WGS) entry which is preliminary data.</text>
</comment>
<dbReference type="GO" id="GO:0008139">
    <property type="term" value="F:nuclear localization sequence binding"/>
    <property type="evidence" value="ECO:0000318"/>
    <property type="project" value="GO_Central"/>
</dbReference>
<dbReference type="GO" id="GO:0006607">
    <property type="term" value="P:NLS-bearing protein import into nucleus"/>
    <property type="evidence" value="ECO:0000318"/>
    <property type="project" value="GO_Central"/>
</dbReference>
<feature type="compositionally biased region" description="Basic and acidic residues" evidence="4">
    <location>
        <begin position="7"/>
        <end position="22"/>
    </location>
</feature>
<dbReference type="InterPro" id="IPR016024">
    <property type="entry name" value="ARM-type_fold"/>
</dbReference>
<dbReference type="AlphaFoldDB" id="Q54XH0"/>
<dbReference type="InParanoid" id="Q54XH0"/>
<evidence type="ECO:0000313" key="6">
    <source>
        <dbReference type="Proteomes" id="UP000002195"/>
    </source>
</evidence>
<dbReference type="SMART" id="SM00185">
    <property type="entry name" value="ARM"/>
    <property type="match status" value="3"/>
</dbReference>
<protein>
    <submittedName>
        <fullName evidence="5">Uncharacterized protein</fullName>
    </submittedName>
</protein>
<organism evidence="5 6">
    <name type="scientific">Dictyostelium discoideum</name>
    <name type="common">Social amoeba</name>
    <dbReference type="NCBI Taxonomy" id="44689"/>
    <lineage>
        <taxon>Eukaryota</taxon>
        <taxon>Amoebozoa</taxon>
        <taxon>Evosea</taxon>
        <taxon>Eumycetozoa</taxon>
        <taxon>Dictyostelia</taxon>
        <taxon>Dictyosteliales</taxon>
        <taxon>Dictyosteliaceae</taxon>
        <taxon>Dictyostelium</taxon>
    </lineage>
</organism>
<evidence type="ECO:0000256" key="4">
    <source>
        <dbReference type="SAM" id="MobiDB-lite"/>
    </source>
</evidence>
<accession>Q54XH0</accession>
<dbReference type="OMA" id="CITNIAG"/>
<dbReference type="dictyBase" id="DDB_G0278973"/>
<dbReference type="GO" id="GO:0061608">
    <property type="term" value="F:nuclear import signal receptor activity"/>
    <property type="evidence" value="ECO:0000318"/>
    <property type="project" value="GO_Central"/>
</dbReference>
<dbReference type="SUPFAM" id="SSF48371">
    <property type="entry name" value="ARM repeat"/>
    <property type="match status" value="1"/>
</dbReference>
<dbReference type="FunCoup" id="Q54XH0">
    <property type="interactions" value="288"/>
</dbReference>
<dbReference type="GeneID" id="8621806"/>
<keyword evidence="3" id="KW-0653">Protein transport</keyword>
<dbReference type="PANTHER" id="PTHR23316">
    <property type="entry name" value="IMPORTIN ALPHA"/>
    <property type="match status" value="1"/>
</dbReference>
<dbReference type="InterPro" id="IPR011989">
    <property type="entry name" value="ARM-like"/>
</dbReference>